<dbReference type="InterPro" id="IPR036388">
    <property type="entry name" value="WH-like_DNA-bd_sf"/>
</dbReference>
<evidence type="ECO:0000313" key="3">
    <source>
        <dbReference type="Proteomes" id="UP000664578"/>
    </source>
</evidence>
<dbReference type="InterPro" id="IPR018982">
    <property type="entry name" value="RQC_domain"/>
</dbReference>
<dbReference type="Proteomes" id="UP000664578">
    <property type="component" value="Unassembled WGS sequence"/>
</dbReference>
<reference evidence="2" key="1">
    <citation type="submission" date="2020-12" db="EMBL/GenBank/DDBJ databases">
        <title>PHA producing bacteria isolated from mangrove.</title>
        <authorList>
            <person name="Zheng W."/>
            <person name="Yu S."/>
            <person name="Huang Y."/>
        </authorList>
    </citation>
    <scope>NUCLEOTIDE SEQUENCE</scope>
    <source>
        <strain evidence="2">GN22-4</strain>
    </source>
</reference>
<proteinExistence type="predicted"/>
<comment type="caution">
    <text evidence="2">The sequence shown here is derived from an EMBL/GenBank/DDBJ whole genome shotgun (WGS) entry which is preliminary data.</text>
</comment>
<dbReference type="RefSeq" id="WP_206782389.1">
    <property type="nucleotide sequence ID" value="NZ_CP060274.1"/>
</dbReference>
<name>A0A8I1SL55_9BACI</name>
<organism evidence="2 3">
    <name type="scientific">Priestia flexa</name>
    <dbReference type="NCBI Taxonomy" id="86664"/>
    <lineage>
        <taxon>Bacteria</taxon>
        <taxon>Bacillati</taxon>
        <taxon>Bacillota</taxon>
        <taxon>Bacilli</taxon>
        <taxon>Bacillales</taxon>
        <taxon>Bacillaceae</taxon>
        <taxon>Priestia</taxon>
    </lineage>
</organism>
<dbReference type="InterPro" id="IPR036390">
    <property type="entry name" value="WH_DNA-bd_sf"/>
</dbReference>
<evidence type="ECO:0000259" key="1">
    <source>
        <dbReference type="Pfam" id="PF09382"/>
    </source>
</evidence>
<dbReference type="GeneID" id="93682307"/>
<protein>
    <recommendedName>
        <fullName evidence="1">RQC domain-containing protein</fullName>
    </recommendedName>
</protein>
<dbReference type="GO" id="GO:0006281">
    <property type="term" value="P:DNA repair"/>
    <property type="evidence" value="ECO:0007669"/>
    <property type="project" value="InterPro"/>
</dbReference>
<dbReference type="GO" id="GO:0043138">
    <property type="term" value="F:3'-5' DNA helicase activity"/>
    <property type="evidence" value="ECO:0007669"/>
    <property type="project" value="InterPro"/>
</dbReference>
<dbReference type="Pfam" id="PF09382">
    <property type="entry name" value="RQC"/>
    <property type="match status" value="1"/>
</dbReference>
<accession>A0A8I1SL55</accession>
<dbReference type="AlphaFoldDB" id="A0A8I1SL55"/>
<evidence type="ECO:0000313" key="2">
    <source>
        <dbReference type="EMBL" id="MBN8251357.1"/>
    </source>
</evidence>
<sequence length="523" mass="61096">MAVPENLSIQFEDYPQLTFIPLGRKNKTVRSLSTKKTKALLTRLNEAVLLALQTYSIDEQLLLNSFLYNNAADGFPIPIDRMETIYPHLWKPQSFLWKDYNKNRGVPIHEHEFYPEDFSNMSKEDLHSYVSKLVKEYMFCARIHDSSREEWLLHVNSRFFDHPLVSLYNRNKEAIQAMEKCEDSPLLFLMKDPEKVAHFRNRLEVGLRPFRSLPYEAFECGIKTCVKESTIQIVPDQEVLLVHCSSLDLSVTYHIIDDCVTLREEFHIVLANKRLATTQHLFKELLKENQRLIRKMSRLQEWKVLAEKYRLAVTNINQTIEQIEQFSLRSNHVDKPPFLIFMNDLLTLDIPINEEIELSLPYFSKWNVESHTALFQTMEAYVALLNESGIHQQLDGFSSMYKQELNQIQKEPVEVPIMVQKKPLSSLSFYKLLELIELLQDSQTQEVYFQVVEGQSTNSMRQKGLTNLHAHGLLNNVKRKHIITVFDQLQHLNLITKNSRGFTLTPKGRRIYQLLTAKHASAS</sequence>
<dbReference type="Gene3D" id="1.10.10.10">
    <property type="entry name" value="Winged helix-like DNA-binding domain superfamily/Winged helix DNA-binding domain"/>
    <property type="match status" value="1"/>
</dbReference>
<feature type="domain" description="RQC" evidence="1">
    <location>
        <begin position="431"/>
        <end position="511"/>
    </location>
</feature>
<dbReference type="GO" id="GO:0006260">
    <property type="term" value="P:DNA replication"/>
    <property type="evidence" value="ECO:0007669"/>
    <property type="project" value="InterPro"/>
</dbReference>
<gene>
    <name evidence="2" type="ORF">JF537_07185</name>
</gene>
<dbReference type="SUPFAM" id="SSF46785">
    <property type="entry name" value="Winged helix' DNA-binding domain"/>
    <property type="match status" value="1"/>
</dbReference>
<dbReference type="EMBL" id="JAEMWV010000003">
    <property type="protein sequence ID" value="MBN8251357.1"/>
    <property type="molecule type" value="Genomic_DNA"/>
</dbReference>
<dbReference type="NCBIfam" id="NF041108">
    <property type="entry name" value="RQC_minor_2"/>
    <property type="match status" value="1"/>
</dbReference>